<keyword evidence="2" id="KW-1185">Reference proteome</keyword>
<dbReference type="InterPro" id="IPR054213">
    <property type="entry name" value="DUF6920"/>
</dbReference>
<reference evidence="1" key="1">
    <citation type="submission" date="2017-04" db="EMBL/GenBank/DDBJ databases">
        <title>Genome deletions in a multicellular cyanobacterial endosymbiont for morphological adaptation in marine diatoms.</title>
        <authorList>
            <person name="Wang Y."/>
            <person name="Gao H."/>
            <person name="Li R."/>
            <person name="Xu X."/>
        </authorList>
    </citation>
    <scope>NUCLEOTIDE SEQUENCE</scope>
    <source>
        <strain evidence="1">FACHB 800</strain>
    </source>
</reference>
<proteinExistence type="predicted"/>
<gene>
    <name evidence="1" type="ORF">B6N60_00619</name>
</gene>
<evidence type="ECO:0000313" key="2">
    <source>
        <dbReference type="Proteomes" id="UP000683511"/>
    </source>
</evidence>
<evidence type="ECO:0000313" key="1">
    <source>
        <dbReference type="EMBL" id="QXE21941.1"/>
    </source>
</evidence>
<dbReference type="Proteomes" id="UP000683511">
    <property type="component" value="Chromosome"/>
</dbReference>
<dbReference type="Pfam" id="PF21900">
    <property type="entry name" value="DUF6920"/>
    <property type="match status" value="1"/>
</dbReference>
<accession>A0A975T5S5</accession>
<sequence length="259" mass="28982">MFICIQLLNTMKNHNINKIWHTLATPTPTKKFTEELIAELPAPVQRYFSHAITPGTPLATGVKLTMEGKFRASPDKWLTMQGEEILTAKGFVWKALIGSGLFHLKGADYYYNGAGKVEFKIWGLIPFVKAINTDTTRSSIARCGGELFWLPSALLPQQGVSWQAINDDTIQASFQIDGEPVNLTLLIDENGKVLQAKLPRWGNQTTDKTWSYLPFGGKLSAETTFDGLTIPSEIAAGWYVETDSYYEFFQATIKQAEFF</sequence>
<protein>
    <submittedName>
        <fullName evidence="1">Uncharacterized protein</fullName>
    </submittedName>
</protein>
<dbReference type="AlphaFoldDB" id="A0A975T5S5"/>
<name>A0A975T5S5_9NOST</name>
<dbReference type="EMBL" id="CP021056">
    <property type="protein sequence ID" value="QXE21941.1"/>
    <property type="molecule type" value="Genomic_DNA"/>
</dbReference>
<organism evidence="1 2">
    <name type="scientific">Richelia sinica FACHB-800</name>
    <dbReference type="NCBI Taxonomy" id="1357546"/>
    <lineage>
        <taxon>Bacteria</taxon>
        <taxon>Bacillati</taxon>
        <taxon>Cyanobacteriota</taxon>
        <taxon>Cyanophyceae</taxon>
        <taxon>Nostocales</taxon>
        <taxon>Nostocaceae</taxon>
        <taxon>Richelia</taxon>
    </lineage>
</organism>
<dbReference type="KEGG" id="rsin:B6N60_00619"/>